<evidence type="ECO:0000313" key="5">
    <source>
        <dbReference type="EMBL" id="ERL65565.1"/>
    </source>
</evidence>
<reference evidence="6" key="1">
    <citation type="journal article" date="2013" name="Genome Announc.">
        <title>Whole-Genome Sequencing of Lactobacillus shenzhenensis Strain LY-73T.</title>
        <authorList>
            <person name="Lin Z."/>
            <person name="Liu Z."/>
            <person name="Yang R."/>
            <person name="Zou Y."/>
            <person name="Wan D."/>
            <person name="Chen J."/>
            <person name="Guo M."/>
            <person name="Zhao J."/>
            <person name="Fang C."/>
            <person name="Yang R."/>
            <person name="Liu F."/>
        </authorList>
    </citation>
    <scope>NUCLEOTIDE SEQUENCE [LARGE SCALE GENOMIC DNA]</scope>
    <source>
        <strain evidence="6">LY-73</strain>
    </source>
</reference>
<dbReference type="InterPro" id="IPR004538">
    <property type="entry name" value="Hemolysin_A/TlyA"/>
</dbReference>
<organism evidence="5 6">
    <name type="scientific">Schleiferilactobacillus shenzhenensis LY-73</name>
    <dbReference type="NCBI Taxonomy" id="1231336"/>
    <lineage>
        <taxon>Bacteria</taxon>
        <taxon>Bacillati</taxon>
        <taxon>Bacillota</taxon>
        <taxon>Bacilli</taxon>
        <taxon>Lactobacillales</taxon>
        <taxon>Lactobacillaceae</taxon>
        <taxon>Schleiferilactobacillus</taxon>
    </lineage>
</organism>
<dbReference type="AlphaFoldDB" id="U4TQ39"/>
<dbReference type="GO" id="GO:0032259">
    <property type="term" value="P:methylation"/>
    <property type="evidence" value="ECO:0007669"/>
    <property type="project" value="InterPro"/>
</dbReference>
<comment type="similarity">
    <text evidence="2">Belongs to the TlyA family.</text>
</comment>
<dbReference type="HOGENOM" id="CLU_058015_3_0_9"/>
<dbReference type="RefSeq" id="WP_022529239.1">
    <property type="nucleotide sequence ID" value="NZ_KI271586.1"/>
</dbReference>
<evidence type="ECO:0000259" key="4">
    <source>
        <dbReference type="Pfam" id="PF01728"/>
    </source>
</evidence>
<evidence type="ECO:0000256" key="3">
    <source>
        <dbReference type="PROSITE-ProRule" id="PRU00182"/>
    </source>
</evidence>
<dbReference type="EMBL" id="KI271586">
    <property type="protein sequence ID" value="ERL65565.1"/>
    <property type="molecule type" value="Genomic_DNA"/>
</dbReference>
<dbReference type="NCBIfam" id="TIGR00478">
    <property type="entry name" value="tly"/>
    <property type="match status" value="1"/>
</dbReference>
<dbReference type="Gene3D" id="3.10.290.10">
    <property type="entry name" value="RNA-binding S4 domain"/>
    <property type="match status" value="1"/>
</dbReference>
<feature type="domain" description="Ribosomal RNA methyltransferase FtsJ" evidence="4">
    <location>
        <begin position="62"/>
        <end position="245"/>
    </location>
</feature>
<dbReference type="PANTHER" id="PTHR32319:SF0">
    <property type="entry name" value="BACTERIAL HEMOLYSIN-LIKE PROTEIN"/>
    <property type="match status" value="1"/>
</dbReference>
<dbReference type="eggNOG" id="COG1189">
    <property type="taxonomic scope" value="Bacteria"/>
</dbReference>
<evidence type="ECO:0000256" key="2">
    <source>
        <dbReference type="ARBA" id="ARBA00029460"/>
    </source>
</evidence>
<dbReference type="CDD" id="cd02440">
    <property type="entry name" value="AdoMet_MTases"/>
    <property type="match status" value="1"/>
</dbReference>
<dbReference type="GO" id="GO:0008168">
    <property type="term" value="F:methyltransferase activity"/>
    <property type="evidence" value="ECO:0007669"/>
    <property type="project" value="InterPro"/>
</dbReference>
<dbReference type="PANTHER" id="PTHR32319">
    <property type="entry name" value="BACTERIAL HEMOLYSIN-LIKE PROTEIN"/>
    <property type="match status" value="1"/>
</dbReference>
<evidence type="ECO:0000313" key="6">
    <source>
        <dbReference type="Proteomes" id="UP000030647"/>
    </source>
</evidence>
<evidence type="ECO:0000256" key="1">
    <source>
        <dbReference type="ARBA" id="ARBA00022884"/>
    </source>
</evidence>
<dbReference type="SUPFAM" id="SSF55174">
    <property type="entry name" value="Alpha-L RNA-binding motif"/>
    <property type="match status" value="1"/>
</dbReference>
<dbReference type="PROSITE" id="PS50889">
    <property type="entry name" value="S4"/>
    <property type="match status" value="1"/>
</dbReference>
<dbReference type="Gene3D" id="3.40.50.150">
    <property type="entry name" value="Vaccinia Virus protein VP39"/>
    <property type="match status" value="1"/>
</dbReference>
<dbReference type="InterPro" id="IPR002877">
    <property type="entry name" value="RNA_MeTrfase_FtsJ_dom"/>
</dbReference>
<dbReference type="InterPro" id="IPR029063">
    <property type="entry name" value="SAM-dependent_MTases_sf"/>
</dbReference>
<dbReference type="STRING" id="1231336.L248_2638"/>
<dbReference type="PIRSF" id="PIRSF005578">
    <property type="entry name" value="TlyA"/>
    <property type="match status" value="1"/>
</dbReference>
<protein>
    <submittedName>
        <fullName evidence="5">YqxC</fullName>
    </submittedName>
</protein>
<dbReference type="SUPFAM" id="SSF53335">
    <property type="entry name" value="S-adenosyl-L-methionine-dependent methyltransferases"/>
    <property type="match status" value="1"/>
</dbReference>
<sequence>MSEKERVDVLAVNQGLFPSREQAKRAIMAGEIYTAKMQRLDKAGVKIPADTELVHKGHSLPYVSRGGLKLAKAKDVFGLDFQGATVLDIGASTGGFTDVALQNGAKLVYALDVGYNQLAYSLREDPRVDVMERVNFRYSKPADFTHGQPDIAVTDVSFISLRLILPPLVPILKPHGRAVVLVKPQFEAGREHVGKGGIVRDPAVHKEVLQTITQAAAADGYRITGLDFSPITGGSGNIEFLLALQNEGTPQAGYPAEQIDAVVAAAWATLKAPGHGQAKH</sequence>
<dbReference type="Pfam" id="PF01728">
    <property type="entry name" value="FtsJ"/>
    <property type="match status" value="1"/>
</dbReference>
<dbReference type="OrthoDB" id="9784736at2"/>
<keyword evidence="6" id="KW-1185">Reference proteome</keyword>
<keyword evidence="1 3" id="KW-0694">RNA-binding</keyword>
<dbReference type="InterPro" id="IPR047048">
    <property type="entry name" value="TlyA"/>
</dbReference>
<proteinExistence type="inferred from homology"/>
<dbReference type="InterPro" id="IPR036986">
    <property type="entry name" value="S4_RNA-bd_sf"/>
</dbReference>
<accession>U4TQ39</accession>
<gene>
    <name evidence="5" type="primary">yqxC</name>
    <name evidence="5" type="ORF">L248_2638</name>
</gene>
<dbReference type="CDD" id="cd00165">
    <property type="entry name" value="S4"/>
    <property type="match status" value="1"/>
</dbReference>
<dbReference type="GO" id="GO:0003723">
    <property type="term" value="F:RNA binding"/>
    <property type="evidence" value="ECO:0007669"/>
    <property type="project" value="UniProtKB-KW"/>
</dbReference>
<name>U4TQ39_9LACO</name>
<dbReference type="Proteomes" id="UP000030647">
    <property type="component" value="Unassembled WGS sequence"/>
</dbReference>